<dbReference type="Pfam" id="PF00012">
    <property type="entry name" value="HSP70"/>
    <property type="match status" value="1"/>
</dbReference>
<dbReference type="Gene3D" id="3.30.420.40">
    <property type="match status" value="2"/>
</dbReference>
<dbReference type="PROSITE" id="PS50082">
    <property type="entry name" value="WD_REPEATS_2"/>
    <property type="match status" value="1"/>
</dbReference>
<dbReference type="GO" id="GO:0005524">
    <property type="term" value="F:ATP binding"/>
    <property type="evidence" value="ECO:0007669"/>
    <property type="project" value="UniProtKB-KW"/>
</dbReference>
<feature type="repeat" description="WD" evidence="8">
    <location>
        <begin position="433"/>
        <end position="474"/>
    </location>
</feature>
<evidence type="ECO:0000313" key="12">
    <source>
        <dbReference type="Proteomes" id="UP000635606"/>
    </source>
</evidence>
<dbReference type="Gene3D" id="3.90.640.10">
    <property type="entry name" value="Actin, Chain A, domain 4"/>
    <property type="match status" value="1"/>
</dbReference>
<reference evidence="11" key="1">
    <citation type="submission" date="2021-01" db="EMBL/GenBank/DDBJ databases">
        <title>Whole genome shotgun sequence of Virgisporangium ochraceum NBRC 16418.</title>
        <authorList>
            <person name="Komaki H."/>
            <person name="Tamura T."/>
        </authorList>
    </citation>
    <scope>NUCLEOTIDE SEQUENCE</scope>
    <source>
        <strain evidence="11">NBRC 16418</strain>
    </source>
</reference>
<feature type="region of interest" description="Disordered" evidence="9">
    <location>
        <begin position="354"/>
        <end position="386"/>
    </location>
</feature>
<comment type="caution">
    <text evidence="11">The sequence shown here is derived from an EMBL/GenBank/DDBJ whole genome shotgun (WGS) entry which is preliminary data.</text>
</comment>
<dbReference type="PRINTS" id="PR00301">
    <property type="entry name" value="HEATSHOCK70"/>
</dbReference>
<dbReference type="GO" id="GO:0140662">
    <property type="term" value="F:ATP-dependent protein folding chaperone"/>
    <property type="evidence" value="ECO:0007669"/>
    <property type="project" value="InterPro"/>
</dbReference>
<dbReference type="InterPro" id="IPR011047">
    <property type="entry name" value="Quinoprotein_ADH-like_sf"/>
</dbReference>
<proteinExistence type="inferred from homology"/>
<keyword evidence="10" id="KW-1133">Transmembrane helix</keyword>
<dbReference type="InterPro" id="IPR013126">
    <property type="entry name" value="Hsp_70_fam"/>
</dbReference>
<evidence type="ECO:0000256" key="3">
    <source>
        <dbReference type="ARBA" id="ARBA00022737"/>
    </source>
</evidence>
<evidence type="ECO:0000256" key="10">
    <source>
        <dbReference type="SAM" id="Phobius"/>
    </source>
</evidence>
<dbReference type="PANTHER" id="PTHR19879">
    <property type="entry name" value="TRANSCRIPTION INITIATION FACTOR TFIID"/>
    <property type="match status" value="1"/>
</dbReference>
<keyword evidence="12" id="KW-1185">Reference proteome</keyword>
<dbReference type="PANTHER" id="PTHR19879:SF9">
    <property type="entry name" value="TRANSCRIPTION INITIATION FACTOR TFIID SUBUNIT 5"/>
    <property type="match status" value="1"/>
</dbReference>
<name>A0A8J4A171_9ACTN</name>
<evidence type="ECO:0000256" key="7">
    <source>
        <dbReference type="ARBA" id="ARBA00023186"/>
    </source>
</evidence>
<dbReference type="Proteomes" id="UP000635606">
    <property type="component" value="Unassembled WGS sequence"/>
</dbReference>
<keyword evidence="10" id="KW-0812">Transmembrane</keyword>
<dbReference type="SUPFAM" id="SSF50998">
    <property type="entry name" value="Quinoprotein alcohol dehydrogenase-like"/>
    <property type="match status" value="1"/>
</dbReference>
<dbReference type="InterPro" id="IPR018181">
    <property type="entry name" value="Heat_shock_70_CS"/>
</dbReference>
<evidence type="ECO:0000256" key="2">
    <source>
        <dbReference type="ARBA" id="ARBA00022574"/>
    </source>
</evidence>
<evidence type="ECO:0000256" key="9">
    <source>
        <dbReference type="SAM" id="MobiDB-lite"/>
    </source>
</evidence>
<feature type="transmembrane region" description="Helical" evidence="10">
    <location>
        <begin position="396"/>
        <end position="416"/>
    </location>
</feature>
<dbReference type="Gene3D" id="2.130.10.10">
    <property type="entry name" value="YVTN repeat-like/Quinoprotein amine dehydrogenase"/>
    <property type="match status" value="2"/>
</dbReference>
<keyword evidence="4" id="KW-0547">Nucleotide-binding</keyword>
<evidence type="ECO:0000256" key="6">
    <source>
        <dbReference type="ARBA" id="ARBA00023016"/>
    </source>
</evidence>
<dbReference type="InterPro" id="IPR043129">
    <property type="entry name" value="ATPase_NBD"/>
</dbReference>
<dbReference type="InterPro" id="IPR019775">
    <property type="entry name" value="WD40_repeat_CS"/>
</dbReference>
<dbReference type="EMBL" id="BOPH01000105">
    <property type="protein sequence ID" value="GIJ72918.1"/>
    <property type="molecule type" value="Genomic_DNA"/>
</dbReference>
<evidence type="ECO:0000313" key="11">
    <source>
        <dbReference type="EMBL" id="GIJ72918.1"/>
    </source>
</evidence>
<dbReference type="InterPro" id="IPR001680">
    <property type="entry name" value="WD40_rpt"/>
</dbReference>
<accession>A0A8J4A171</accession>
<feature type="compositionally biased region" description="Pro residues" evidence="9">
    <location>
        <begin position="372"/>
        <end position="384"/>
    </location>
</feature>
<protein>
    <submittedName>
        <fullName evidence="11">Uncharacterized protein</fullName>
    </submittedName>
</protein>
<evidence type="ECO:0000256" key="1">
    <source>
        <dbReference type="ARBA" id="ARBA00007381"/>
    </source>
</evidence>
<dbReference type="AlphaFoldDB" id="A0A8J4A171"/>
<gene>
    <name evidence="11" type="ORF">Voc01_078350</name>
</gene>
<keyword evidence="6" id="KW-0346">Stress response</keyword>
<keyword evidence="5" id="KW-0067">ATP-binding</keyword>
<organism evidence="11 12">
    <name type="scientific">Virgisporangium ochraceum</name>
    <dbReference type="NCBI Taxonomy" id="65505"/>
    <lineage>
        <taxon>Bacteria</taxon>
        <taxon>Bacillati</taxon>
        <taxon>Actinomycetota</taxon>
        <taxon>Actinomycetes</taxon>
        <taxon>Micromonosporales</taxon>
        <taxon>Micromonosporaceae</taxon>
        <taxon>Virgisporangium</taxon>
    </lineage>
</organism>
<keyword evidence="3" id="KW-0677">Repeat</keyword>
<dbReference type="SUPFAM" id="SSF53067">
    <property type="entry name" value="Actin-like ATPase domain"/>
    <property type="match status" value="2"/>
</dbReference>
<dbReference type="SMART" id="SM00320">
    <property type="entry name" value="WD40"/>
    <property type="match status" value="6"/>
</dbReference>
<keyword evidence="2 8" id="KW-0853">WD repeat</keyword>
<evidence type="ECO:0000256" key="5">
    <source>
        <dbReference type="ARBA" id="ARBA00022840"/>
    </source>
</evidence>
<evidence type="ECO:0000256" key="8">
    <source>
        <dbReference type="PROSITE-ProRule" id="PRU00221"/>
    </source>
</evidence>
<dbReference type="Pfam" id="PF00400">
    <property type="entry name" value="WD40"/>
    <property type="match status" value="2"/>
</dbReference>
<dbReference type="RefSeq" id="WP_203932741.1">
    <property type="nucleotide sequence ID" value="NZ_BOPH01000105.1"/>
</dbReference>
<keyword evidence="10" id="KW-0472">Membrane</keyword>
<dbReference type="PROSITE" id="PS00678">
    <property type="entry name" value="WD_REPEATS_1"/>
    <property type="match status" value="1"/>
</dbReference>
<dbReference type="PROSITE" id="PS50294">
    <property type="entry name" value="WD_REPEATS_REGION"/>
    <property type="match status" value="1"/>
</dbReference>
<dbReference type="PROSITE" id="PS01036">
    <property type="entry name" value="HSP70_3"/>
    <property type="match status" value="1"/>
</dbReference>
<sequence>MVAGFRLGIDVGSSNTTAALAGPDGRVRPLLFDGSPVLPSGVCAVPGAGLSTGRDARHAARARPECFEPAPKRLVGVSESVLLGEAEVPVVDLVAAVLGRVRDEAVRVAGAPVSAAVLTCPAGWGPLRRGVLAAAADRVGLVVDRLVPEPVAAAGYFVGVQGARWPVGACAVVYDFGGGTFDAAVVRRTPDGFEVLATEGLADVGGADIDAAVVAGLGAVVAARAQDVWRRLTVPSTPAERRAAWLLWDDVRTAKEMLSRAPHTSVHVPLLEEDLPVGREELDRLAAPVVAQTVAATRAAVTASGVATEEVAAVFLVGGASRLPLVATLLHRELGVAPTAVEQPELVVAEGALGALPTPPVPPPVRERPDEQPPPEAASEPPPAARDAMRRWRIPVSAALAVLVLAIVVVAAPGLLSALRDGDPDAAPSPHVLGVGAGTVRDLAFSPDGRLLAVSDGDETVQIWDVASRSQVGNSHPAEVGVIRAVAFAGNGRLVTAGGNGQVRIWNVADRSRYGQPLTVGPAVDSMASTGNQVAAAVDNEVLIWDVTTGREISRFAAVGNEGGLSVALDAAGTALAAAGADGFWLWDLTASPRQVIAERGGPAYAVAFGPDGRTVVTGRRGAGGAIVWDARSGRRTATLDRSETANVYRVAVSPDGRHVATAGSEPVSSTFPVRIWDLRAPEAAVRTISVAFEPSAVRYSPDGRYLAVGGSNVLLFDLTSGG</sequence>
<keyword evidence="7" id="KW-0143">Chaperone</keyword>
<comment type="similarity">
    <text evidence="1">Belongs to the heat shock protein 70 family.</text>
</comment>
<evidence type="ECO:0000256" key="4">
    <source>
        <dbReference type="ARBA" id="ARBA00022741"/>
    </source>
</evidence>
<dbReference type="InterPro" id="IPR015943">
    <property type="entry name" value="WD40/YVTN_repeat-like_dom_sf"/>
</dbReference>